<dbReference type="Gene3D" id="3.60.40.10">
    <property type="entry name" value="PPM-type phosphatase domain"/>
    <property type="match status" value="1"/>
</dbReference>
<evidence type="ECO:0000256" key="13">
    <source>
        <dbReference type="ARBA" id="ARBA00023136"/>
    </source>
</evidence>
<dbReference type="Gene3D" id="1.10.10.430">
    <property type="entry name" value="Phosphatase 2C, C-terminal domain suprefamily"/>
    <property type="match status" value="1"/>
</dbReference>
<dbReference type="SMART" id="SM00332">
    <property type="entry name" value="PP2Cc"/>
    <property type="match status" value="1"/>
</dbReference>
<dbReference type="EMBL" id="OV121140">
    <property type="protein sequence ID" value="CAH0563894.1"/>
    <property type="molecule type" value="Genomic_DNA"/>
</dbReference>
<evidence type="ECO:0000256" key="3">
    <source>
        <dbReference type="ARBA" id="ARBA00004514"/>
    </source>
</evidence>
<evidence type="ECO:0000259" key="17">
    <source>
        <dbReference type="PROSITE" id="PS51746"/>
    </source>
</evidence>
<dbReference type="GO" id="GO:0000287">
    <property type="term" value="F:magnesium ion binding"/>
    <property type="evidence" value="ECO:0007669"/>
    <property type="project" value="InterPro"/>
</dbReference>
<evidence type="ECO:0000256" key="10">
    <source>
        <dbReference type="ARBA" id="ARBA00022801"/>
    </source>
</evidence>
<dbReference type="InterPro" id="IPR001932">
    <property type="entry name" value="PPM-type_phosphatase-like_dom"/>
</dbReference>
<keyword evidence="7" id="KW-0597">Phosphoprotein</keyword>
<proteinExistence type="inferred from homology"/>
<dbReference type="Pfam" id="PF00481">
    <property type="entry name" value="PP2C"/>
    <property type="match status" value="1"/>
</dbReference>
<dbReference type="AlphaFoldDB" id="A0A9P0BIE7"/>
<accession>A0A9P0BIE7</accession>
<dbReference type="PROSITE" id="PS01032">
    <property type="entry name" value="PPM_1"/>
    <property type="match status" value="1"/>
</dbReference>
<dbReference type="InterPro" id="IPR000222">
    <property type="entry name" value="PP2C_BS"/>
</dbReference>
<keyword evidence="6" id="KW-0963">Cytoplasm</keyword>
<evidence type="ECO:0000256" key="5">
    <source>
        <dbReference type="ARBA" id="ARBA00006702"/>
    </source>
</evidence>
<dbReference type="PANTHER" id="PTHR47992">
    <property type="entry name" value="PROTEIN PHOSPHATASE"/>
    <property type="match status" value="1"/>
</dbReference>
<dbReference type="InterPro" id="IPR012911">
    <property type="entry name" value="PP2C_C"/>
</dbReference>
<keyword evidence="14" id="KW-0464">Manganese</keyword>
<keyword evidence="11" id="KW-0460">Magnesium</keyword>
<keyword evidence="12 16" id="KW-0904">Protein phosphatase</keyword>
<comment type="cofactor">
    <cofactor evidence="2">
        <name>Mg(2+)</name>
        <dbReference type="ChEBI" id="CHEBI:18420"/>
    </cofactor>
</comment>
<dbReference type="InterPro" id="IPR036580">
    <property type="entry name" value="PP2C_C_sf"/>
</dbReference>
<evidence type="ECO:0000256" key="11">
    <source>
        <dbReference type="ARBA" id="ARBA00022842"/>
    </source>
</evidence>
<dbReference type="GO" id="GO:0016020">
    <property type="term" value="C:membrane"/>
    <property type="evidence" value="ECO:0007669"/>
    <property type="project" value="UniProtKB-SubCell"/>
</dbReference>
<evidence type="ECO:0000256" key="6">
    <source>
        <dbReference type="ARBA" id="ARBA00022490"/>
    </source>
</evidence>
<dbReference type="SUPFAM" id="SSF81606">
    <property type="entry name" value="PP2C-like"/>
    <property type="match status" value="1"/>
</dbReference>
<evidence type="ECO:0000313" key="19">
    <source>
        <dbReference type="Proteomes" id="UP001154078"/>
    </source>
</evidence>
<evidence type="ECO:0000256" key="16">
    <source>
        <dbReference type="RuleBase" id="RU003465"/>
    </source>
</evidence>
<protein>
    <recommendedName>
        <fullName evidence="17">PPM-type phosphatase domain-containing protein</fullName>
    </recommendedName>
</protein>
<comment type="subcellular location">
    <subcellularLocation>
        <location evidence="3">Cytoplasm</location>
        <location evidence="3">Cytosol</location>
    </subcellularLocation>
    <subcellularLocation>
        <location evidence="4">Membrane</location>
        <topology evidence="4">Lipid-anchor</topology>
    </subcellularLocation>
</comment>
<evidence type="ECO:0000313" key="18">
    <source>
        <dbReference type="EMBL" id="CAH0563894.1"/>
    </source>
</evidence>
<dbReference type="OrthoDB" id="10264738at2759"/>
<dbReference type="CDD" id="cd00143">
    <property type="entry name" value="PP2Cc"/>
    <property type="match status" value="1"/>
</dbReference>
<dbReference type="Proteomes" id="UP001154078">
    <property type="component" value="Chromosome 9"/>
</dbReference>
<evidence type="ECO:0000256" key="2">
    <source>
        <dbReference type="ARBA" id="ARBA00001946"/>
    </source>
</evidence>
<dbReference type="PROSITE" id="PS51746">
    <property type="entry name" value="PPM_2"/>
    <property type="match status" value="1"/>
</dbReference>
<dbReference type="SUPFAM" id="SSF81601">
    <property type="entry name" value="Protein serine/threonine phosphatase 2C, C-terminal domain"/>
    <property type="match status" value="1"/>
</dbReference>
<keyword evidence="15" id="KW-0449">Lipoprotein</keyword>
<dbReference type="Pfam" id="PF07830">
    <property type="entry name" value="PP2C_C"/>
    <property type="match status" value="1"/>
</dbReference>
<keyword evidence="13" id="KW-0472">Membrane</keyword>
<comment type="similarity">
    <text evidence="5 16">Belongs to the PP2C family.</text>
</comment>
<dbReference type="GO" id="GO:0005829">
    <property type="term" value="C:cytosol"/>
    <property type="evidence" value="ECO:0007669"/>
    <property type="project" value="UniProtKB-SubCell"/>
</dbReference>
<evidence type="ECO:0000256" key="8">
    <source>
        <dbReference type="ARBA" id="ARBA00022707"/>
    </source>
</evidence>
<keyword evidence="9" id="KW-0479">Metal-binding</keyword>
<dbReference type="GO" id="GO:0004722">
    <property type="term" value="F:protein serine/threonine phosphatase activity"/>
    <property type="evidence" value="ECO:0007669"/>
    <property type="project" value="InterPro"/>
</dbReference>
<evidence type="ECO:0000256" key="7">
    <source>
        <dbReference type="ARBA" id="ARBA00022553"/>
    </source>
</evidence>
<sequence length="363" mass="40796">MGGLLEKPDRKKTGGKNCGNGVSCGVSSMQGWRERMEDTLVAKISVNDDLKEFSYFAVFDGHAGGFAASFCEKTLMDVIVNHRDFKDNPSVVIEQGFVRLDNDLRLASTDRSGSTAVLSFINDSMIVVANCGDSRLVLCRNSQPFFATRDHTPLDPSEQARIKDAGGTVTMGRVNGNLAVSRAIGDFSYKSDGKNIVSNIPDIFVLPRHPDDQFMVLACDGIWNVMSNEEICFYIYDRLLVMDDLEAIANDVVETCLYKGSRDNMSIIIVKFQNALTPQHEAIMADQKLDSVIYERMKNIILRYPNNNYYTLLQELKFIHPFEGLPRGGDFESKRLLMDKIYQELKTKPEDLETKILLDKIVL</sequence>
<gene>
    <name evidence="18" type="ORF">MELIAE_LOCUS12579</name>
</gene>
<dbReference type="InterPro" id="IPR015655">
    <property type="entry name" value="PP2C"/>
</dbReference>
<keyword evidence="19" id="KW-1185">Reference proteome</keyword>
<keyword evidence="10 16" id="KW-0378">Hydrolase</keyword>
<keyword evidence="8" id="KW-0519">Myristate</keyword>
<evidence type="ECO:0000256" key="14">
    <source>
        <dbReference type="ARBA" id="ARBA00023211"/>
    </source>
</evidence>
<dbReference type="GO" id="GO:0030145">
    <property type="term" value="F:manganese ion binding"/>
    <property type="evidence" value="ECO:0007669"/>
    <property type="project" value="InterPro"/>
</dbReference>
<dbReference type="InterPro" id="IPR036457">
    <property type="entry name" value="PPM-type-like_dom_sf"/>
</dbReference>
<evidence type="ECO:0000256" key="12">
    <source>
        <dbReference type="ARBA" id="ARBA00022912"/>
    </source>
</evidence>
<evidence type="ECO:0000256" key="9">
    <source>
        <dbReference type="ARBA" id="ARBA00022723"/>
    </source>
</evidence>
<evidence type="ECO:0000256" key="4">
    <source>
        <dbReference type="ARBA" id="ARBA00004635"/>
    </source>
</evidence>
<evidence type="ECO:0000256" key="15">
    <source>
        <dbReference type="ARBA" id="ARBA00023288"/>
    </source>
</evidence>
<name>A0A9P0BIE7_BRAAE</name>
<feature type="domain" description="PPM-type phosphatase" evidence="17">
    <location>
        <begin position="23"/>
        <end position="272"/>
    </location>
</feature>
<organism evidence="18 19">
    <name type="scientific">Brassicogethes aeneus</name>
    <name type="common">Rape pollen beetle</name>
    <name type="synonym">Meligethes aeneus</name>
    <dbReference type="NCBI Taxonomy" id="1431903"/>
    <lineage>
        <taxon>Eukaryota</taxon>
        <taxon>Metazoa</taxon>
        <taxon>Ecdysozoa</taxon>
        <taxon>Arthropoda</taxon>
        <taxon>Hexapoda</taxon>
        <taxon>Insecta</taxon>
        <taxon>Pterygota</taxon>
        <taxon>Neoptera</taxon>
        <taxon>Endopterygota</taxon>
        <taxon>Coleoptera</taxon>
        <taxon>Polyphaga</taxon>
        <taxon>Cucujiformia</taxon>
        <taxon>Nitidulidae</taxon>
        <taxon>Meligethinae</taxon>
        <taxon>Brassicogethes</taxon>
    </lineage>
</organism>
<comment type="cofactor">
    <cofactor evidence="1">
        <name>Mn(2+)</name>
        <dbReference type="ChEBI" id="CHEBI:29035"/>
    </cofactor>
</comment>
<evidence type="ECO:0000256" key="1">
    <source>
        <dbReference type="ARBA" id="ARBA00001936"/>
    </source>
</evidence>
<reference evidence="18" key="1">
    <citation type="submission" date="2021-12" db="EMBL/GenBank/DDBJ databases">
        <authorList>
            <person name="King R."/>
        </authorList>
    </citation>
    <scope>NUCLEOTIDE SEQUENCE</scope>
</reference>